<dbReference type="InterPro" id="IPR026283">
    <property type="entry name" value="B-gal_1-like"/>
</dbReference>
<dbReference type="PIRSF" id="PIRSF006336">
    <property type="entry name" value="B-gal"/>
    <property type="match status" value="1"/>
</dbReference>
<dbReference type="PANTHER" id="PTHR23421">
    <property type="entry name" value="BETA-GALACTOSIDASE RELATED"/>
    <property type="match status" value="1"/>
</dbReference>
<dbReference type="InterPro" id="IPR048912">
    <property type="entry name" value="BetaGal1-like_ABD1"/>
</dbReference>
<keyword evidence="3" id="KW-0378">Hydrolase</keyword>
<keyword evidence="2 8" id="KW-0732">Signal</keyword>
<keyword evidence="13" id="KW-1185">Reference proteome</keyword>
<dbReference type="InterPro" id="IPR001944">
    <property type="entry name" value="Glycoside_Hdrlase_35"/>
</dbReference>
<dbReference type="Pfam" id="PF21467">
    <property type="entry name" value="BetaGal_gal-bd"/>
    <property type="match status" value="1"/>
</dbReference>
<dbReference type="Pfam" id="PF21317">
    <property type="entry name" value="BetaGal_ABD_1"/>
    <property type="match status" value="1"/>
</dbReference>
<evidence type="ECO:0008006" key="14">
    <source>
        <dbReference type="Google" id="ProtNLM"/>
    </source>
</evidence>
<comment type="similarity">
    <text evidence="1 7">Belongs to the glycosyl hydrolase 35 family.</text>
</comment>
<evidence type="ECO:0000256" key="7">
    <source>
        <dbReference type="RuleBase" id="RU003679"/>
    </source>
</evidence>
<feature type="domain" description="Glycoside hydrolase 35 catalytic" evidence="9">
    <location>
        <begin position="32"/>
        <end position="350"/>
    </location>
</feature>
<keyword evidence="5" id="KW-0326">Glycosidase</keyword>
<dbReference type="SUPFAM" id="SSF51445">
    <property type="entry name" value="(Trans)glycosidases"/>
    <property type="match status" value="1"/>
</dbReference>
<feature type="signal peptide" evidence="8">
    <location>
        <begin position="1"/>
        <end position="20"/>
    </location>
</feature>
<dbReference type="InterPro" id="IPR031330">
    <property type="entry name" value="Gly_Hdrlase_35_cat"/>
</dbReference>
<keyword evidence="4" id="KW-0325">Glycoprotein</keyword>
<feature type="domain" description="Beta-galactosidase galactose-binding" evidence="11">
    <location>
        <begin position="554"/>
        <end position="611"/>
    </location>
</feature>
<dbReference type="InterPro" id="IPR017853">
    <property type="entry name" value="GH"/>
</dbReference>
<evidence type="ECO:0000256" key="8">
    <source>
        <dbReference type="SAM" id="SignalP"/>
    </source>
</evidence>
<dbReference type="PRINTS" id="PR00742">
    <property type="entry name" value="GLHYDRLASE35"/>
</dbReference>
<dbReference type="EMBL" id="CADEPI010000183">
    <property type="protein sequence ID" value="CAB3379279.1"/>
    <property type="molecule type" value="Genomic_DNA"/>
</dbReference>
<feature type="chain" id="PRO_5035723389" description="Beta-galactosidase" evidence="8">
    <location>
        <begin position="21"/>
        <end position="662"/>
    </location>
</feature>
<sequence length="662" mass="75063">MTRPSFVLLGLLPVLSLALASREFYIDYDNNQFVKDGAPFKYVSGSFHYFRTPSVYWRDRLRKMKQGGLNAVSTYVEWRSHEKVSGQYDFSGDLDLENFIKIAQEEELLVILRPGPYICAERELGGLPSWLLNVNPEMQLRTRDPEYMGFVRRWFQVLFTRLEPYFYGKDGPIIMVQVENEYGSYFACDSEYLNQLRDIIKSHVGDSAVLFTTDGSAASLLKCGKIDDVYATVDFGPGTNVELAFNEMIKFEPRGPLVNSEFYPGWLDHWGEEHSTVNTVNIIQTLEWMFKYNASVNFYVYYGGTNFGFTSGANYNDHYAPQPTSYDYDAPLTEAGDPTPKYMAIRAAANSYLQQVPSKEVPVASRKGYYGRMNLKFLSSIFDLIPTAPQVNSDYPLSFEELNQDEGFVLYKTVITKCHNDPALLVAKNIGDRGYVFVNKERAGVLSRINFIDSLPVSANTGDELEILVENQGRINYGRKLKDFKGLLSNVTIDNNELKYWKMIQLPFGHNGTELRAINKKISSLKAETQLPIEMIYESVKSGLEPTASTPSIFWAEFRIPNNSHPPLDTFLDMKGWSKGIAFINGFNLGRYWPRVGPQRTLYLPGSLLNANSVNRLVIIEFDRVPRGCMSSKHRDCAVVLSDTAVLDDSCLTRKKSVLAAT</sequence>
<dbReference type="GO" id="GO:0004565">
    <property type="term" value="F:beta-galactosidase activity"/>
    <property type="evidence" value="ECO:0007669"/>
    <property type="project" value="InterPro"/>
</dbReference>
<evidence type="ECO:0000313" key="12">
    <source>
        <dbReference type="EMBL" id="CAB3379279.1"/>
    </source>
</evidence>
<dbReference type="Gene3D" id="3.20.20.80">
    <property type="entry name" value="Glycosidases"/>
    <property type="match status" value="1"/>
</dbReference>
<feature type="active site" description="Nucleophile" evidence="6">
    <location>
        <position position="261"/>
    </location>
</feature>
<gene>
    <name evidence="12" type="ORF">CLODIP_2_CD07575</name>
</gene>
<dbReference type="InterPro" id="IPR048913">
    <property type="entry name" value="BetaGal_gal-bd"/>
</dbReference>
<evidence type="ECO:0000259" key="10">
    <source>
        <dbReference type="Pfam" id="PF21317"/>
    </source>
</evidence>
<evidence type="ECO:0000256" key="1">
    <source>
        <dbReference type="ARBA" id="ARBA00009809"/>
    </source>
</evidence>
<dbReference type="AlphaFoldDB" id="A0A8S1DCU8"/>
<dbReference type="FunFam" id="2.60.120.260:FF:000021">
    <property type="entry name" value="Beta-galactosidase"/>
    <property type="match status" value="1"/>
</dbReference>
<name>A0A8S1DCU8_9INSE</name>
<organism evidence="12 13">
    <name type="scientific">Cloeon dipterum</name>
    <dbReference type="NCBI Taxonomy" id="197152"/>
    <lineage>
        <taxon>Eukaryota</taxon>
        <taxon>Metazoa</taxon>
        <taxon>Ecdysozoa</taxon>
        <taxon>Arthropoda</taxon>
        <taxon>Hexapoda</taxon>
        <taxon>Insecta</taxon>
        <taxon>Pterygota</taxon>
        <taxon>Palaeoptera</taxon>
        <taxon>Ephemeroptera</taxon>
        <taxon>Pisciforma</taxon>
        <taxon>Baetidae</taxon>
        <taxon>Cloeon</taxon>
    </lineage>
</organism>
<dbReference type="InterPro" id="IPR008979">
    <property type="entry name" value="Galactose-bd-like_sf"/>
</dbReference>
<evidence type="ECO:0000259" key="11">
    <source>
        <dbReference type="Pfam" id="PF21467"/>
    </source>
</evidence>
<evidence type="ECO:0000256" key="4">
    <source>
        <dbReference type="ARBA" id="ARBA00023180"/>
    </source>
</evidence>
<evidence type="ECO:0000313" key="13">
    <source>
        <dbReference type="Proteomes" id="UP000494165"/>
    </source>
</evidence>
<dbReference type="OrthoDB" id="1657402at2759"/>
<dbReference type="Pfam" id="PF01301">
    <property type="entry name" value="Glyco_hydro_35"/>
    <property type="match status" value="1"/>
</dbReference>
<comment type="caution">
    <text evidence="12">The sequence shown here is derived from an EMBL/GenBank/DDBJ whole genome shotgun (WGS) entry which is preliminary data.</text>
</comment>
<dbReference type="SUPFAM" id="SSF49785">
    <property type="entry name" value="Galactose-binding domain-like"/>
    <property type="match status" value="1"/>
</dbReference>
<evidence type="ECO:0000256" key="3">
    <source>
        <dbReference type="ARBA" id="ARBA00022801"/>
    </source>
</evidence>
<evidence type="ECO:0000259" key="9">
    <source>
        <dbReference type="Pfam" id="PF01301"/>
    </source>
</evidence>
<feature type="active site" description="Proton donor" evidence="6">
    <location>
        <position position="181"/>
    </location>
</feature>
<dbReference type="GO" id="GO:0005975">
    <property type="term" value="P:carbohydrate metabolic process"/>
    <property type="evidence" value="ECO:0007669"/>
    <property type="project" value="InterPro"/>
</dbReference>
<accession>A0A8S1DCU8</accession>
<evidence type="ECO:0000256" key="6">
    <source>
        <dbReference type="PIRSR" id="PIRSR006336-1"/>
    </source>
</evidence>
<evidence type="ECO:0000256" key="2">
    <source>
        <dbReference type="ARBA" id="ARBA00022729"/>
    </source>
</evidence>
<feature type="domain" description="Beta-galactosidase 1-like first all-beta" evidence="10">
    <location>
        <begin position="396"/>
        <end position="506"/>
    </location>
</feature>
<dbReference type="Gene3D" id="2.60.120.260">
    <property type="entry name" value="Galactose-binding domain-like"/>
    <property type="match status" value="2"/>
</dbReference>
<dbReference type="FunFam" id="3.20.20.80:FF:000017">
    <property type="entry name" value="Beta-galactosidase"/>
    <property type="match status" value="1"/>
</dbReference>
<reference evidence="12 13" key="1">
    <citation type="submission" date="2020-04" db="EMBL/GenBank/DDBJ databases">
        <authorList>
            <person name="Alioto T."/>
            <person name="Alioto T."/>
            <person name="Gomez Garrido J."/>
        </authorList>
    </citation>
    <scope>NUCLEOTIDE SEQUENCE [LARGE SCALE GENOMIC DNA]</scope>
</reference>
<evidence type="ECO:0000256" key="5">
    <source>
        <dbReference type="ARBA" id="ARBA00023295"/>
    </source>
</evidence>
<protein>
    <recommendedName>
        <fullName evidence="14">Beta-galactosidase</fullName>
    </recommendedName>
</protein>
<proteinExistence type="inferred from homology"/>
<dbReference type="Proteomes" id="UP000494165">
    <property type="component" value="Unassembled WGS sequence"/>
</dbReference>